<sequence length="164" mass="18311">MEQEYPPGGVNPTWGEVPEKNHRHHHQQQKPPAMSQPTDQYRQKLRLKYGLPEVEQPRGDDSTECCCLPCCLAQQIGELKRLKSGLPKQSCGDYCADCCCTDCYCTDCCCTDCHCPDCCCLPCSLAQQTKELKSGSVDPNLGSKWEPNREACLNSVPPVPKMEK</sequence>
<feature type="region of interest" description="Disordered" evidence="1">
    <location>
        <begin position="1"/>
        <end position="41"/>
    </location>
</feature>
<dbReference type="EMBL" id="OZ019895">
    <property type="protein sequence ID" value="CAK9219457.1"/>
    <property type="molecule type" value="Genomic_DNA"/>
</dbReference>
<evidence type="ECO:0000256" key="1">
    <source>
        <dbReference type="SAM" id="MobiDB-lite"/>
    </source>
</evidence>
<accession>A0ABP0UDT3</accession>
<name>A0ABP0UDT3_9BRYO</name>
<keyword evidence="3" id="KW-1185">Reference proteome</keyword>
<evidence type="ECO:0000313" key="2">
    <source>
        <dbReference type="EMBL" id="CAK9219457.1"/>
    </source>
</evidence>
<gene>
    <name evidence="2" type="ORF">CSSPTR1EN2_LOCUS14526</name>
</gene>
<dbReference type="Proteomes" id="UP001497512">
    <property type="component" value="Chromosome 3"/>
</dbReference>
<proteinExistence type="predicted"/>
<organism evidence="2 3">
    <name type="scientific">Sphagnum troendelagicum</name>
    <dbReference type="NCBI Taxonomy" id="128251"/>
    <lineage>
        <taxon>Eukaryota</taxon>
        <taxon>Viridiplantae</taxon>
        <taxon>Streptophyta</taxon>
        <taxon>Embryophyta</taxon>
        <taxon>Bryophyta</taxon>
        <taxon>Sphagnophytina</taxon>
        <taxon>Sphagnopsida</taxon>
        <taxon>Sphagnales</taxon>
        <taxon>Sphagnaceae</taxon>
        <taxon>Sphagnum</taxon>
    </lineage>
</organism>
<evidence type="ECO:0000313" key="3">
    <source>
        <dbReference type="Proteomes" id="UP001497512"/>
    </source>
</evidence>
<reference evidence="2" key="1">
    <citation type="submission" date="2024-02" db="EMBL/GenBank/DDBJ databases">
        <authorList>
            <consortium name="ELIXIR-Norway"/>
            <consortium name="Elixir Norway"/>
        </authorList>
    </citation>
    <scope>NUCLEOTIDE SEQUENCE</scope>
</reference>
<feature type="region of interest" description="Disordered" evidence="1">
    <location>
        <begin position="143"/>
        <end position="164"/>
    </location>
</feature>
<protein>
    <submittedName>
        <fullName evidence="2">Uncharacterized protein</fullName>
    </submittedName>
</protein>